<gene>
    <name evidence="6" type="ORF">LT40_13325</name>
</gene>
<dbReference type="InterPro" id="IPR003593">
    <property type="entry name" value="AAA+_ATPase"/>
</dbReference>
<protein>
    <submittedName>
        <fullName evidence="6">Protein LkcJ</fullName>
    </submittedName>
</protein>
<dbReference type="Pfam" id="PF00005">
    <property type="entry name" value="ABC_tran"/>
    <property type="match status" value="2"/>
</dbReference>
<name>A0A089YRQ5_9PSED</name>
<dbReference type="PROSITE" id="PS50893">
    <property type="entry name" value="ABC_TRANSPORTER_2"/>
    <property type="match status" value="1"/>
</dbReference>
<evidence type="ECO:0000256" key="2">
    <source>
        <dbReference type="ARBA" id="ARBA00022741"/>
    </source>
</evidence>
<dbReference type="EMBL" id="CP009533">
    <property type="protein sequence ID" value="AIS18309.1"/>
    <property type="molecule type" value="Genomic_DNA"/>
</dbReference>
<dbReference type="SMART" id="SM00382">
    <property type="entry name" value="AAA"/>
    <property type="match status" value="2"/>
</dbReference>
<keyword evidence="7" id="KW-1185">Reference proteome</keyword>
<keyword evidence="2" id="KW-0547">Nucleotide-binding</keyword>
<keyword evidence="3" id="KW-0067">ATP-binding</keyword>
<feature type="domain" description="ABC transporter" evidence="5">
    <location>
        <begin position="6"/>
        <end position="239"/>
    </location>
</feature>
<evidence type="ECO:0000256" key="3">
    <source>
        <dbReference type="ARBA" id="ARBA00022840"/>
    </source>
</evidence>
<dbReference type="PANTHER" id="PTHR19211:SF6">
    <property type="entry name" value="BLL7188 PROTEIN"/>
    <property type="match status" value="1"/>
</dbReference>
<dbReference type="SUPFAM" id="SSF52540">
    <property type="entry name" value="P-loop containing nucleoside triphosphate hydrolases"/>
    <property type="match status" value="2"/>
</dbReference>
<dbReference type="InterPro" id="IPR027417">
    <property type="entry name" value="P-loop_NTPase"/>
</dbReference>
<proteinExistence type="predicted"/>
<sequence>MTQRQLRLDHLCLTLPDGRLLLDNLNHSFHTKATGIVGANGSGKSLLGQLLAGARAPSSGHVRREGHVHVVSQQLEPERFSTVAALAGVEHILQALQRIAEGSLNDHDHTLAMDQWDCAARLRAELDLNGLGHLAADTPTHALSGGERQRIALLGAWLSGADWLILDEPSNHLDREQQQKLTQQIQRWPNGLVMISHDRALLELMDEIVQLSPTGLAVYGGNYSHYVAAREQEQQAFQATLQGERTQAKREQREMAVQMERQQRRNARGDRSARDGSQTKLITNAQKERSENSQGKLRLNQQLARDQQQQRIADARARCAADIQRIMLPPETVVPNGKLVLQLNDLILPFGHAEPIGLTLTGPQRMAVRGANGSGKSTLLQTIAGRLMPRAGEVICTVQVGWLDQHAGLEHPQRTAVQWLHESNPELPEAEARTRLAQLGIDADRVQLQTAQLSGGERLKIALAALLHAQRPPQLLLLDEPDNHLDLPSRLALEQMLGQYQGALLMVSHDDAFVDSIGIDLELPLQAPARPRL</sequence>
<evidence type="ECO:0000313" key="7">
    <source>
        <dbReference type="Proteomes" id="UP000029499"/>
    </source>
</evidence>
<accession>A0A089YRQ5</accession>
<evidence type="ECO:0000313" key="6">
    <source>
        <dbReference type="EMBL" id="AIS18309.1"/>
    </source>
</evidence>
<dbReference type="PANTHER" id="PTHR19211">
    <property type="entry name" value="ATP-BINDING TRANSPORT PROTEIN-RELATED"/>
    <property type="match status" value="1"/>
</dbReference>
<keyword evidence="1" id="KW-0677">Repeat</keyword>
<organism evidence="6 7">
    <name type="scientific">Pseudomonas rhizosphaerae</name>
    <dbReference type="NCBI Taxonomy" id="216142"/>
    <lineage>
        <taxon>Bacteria</taxon>
        <taxon>Pseudomonadati</taxon>
        <taxon>Pseudomonadota</taxon>
        <taxon>Gammaproteobacteria</taxon>
        <taxon>Pseudomonadales</taxon>
        <taxon>Pseudomonadaceae</taxon>
        <taxon>Pseudomonas</taxon>
    </lineage>
</organism>
<dbReference type="STRING" id="216142.LT40_13325"/>
<reference evidence="6 7" key="1">
    <citation type="journal article" date="2015" name="J. Biotechnol.">
        <title>Complete genome sequence of Pseudomonas rhizosphaerae IH5T (=DSM 16299T), a phosphate-solubilizing rhizobacterium for bacterial biofertilizer.</title>
        <authorList>
            <person name="Kwak Y."/>
            <person name="Jung B.K."/>
            <person name="Shin J.H."/>
        </authorList>
    </citation>
    <scope>NUCLEOTIDE SEQUENCE [LARGE SCALE GENOMIC DNA]</scope>
    <source>
        <strain evidence="6">DSM 16299</strain>
    </source>
</reference>
<dbReference type="Proteomes" id="UP000029499">
    <property type="component" value="Chromosome"/>
</dbReference>
<dbReference type="PROSITE" id="PS00211">
    <property type="entry name" value="ABC_TRANSPORTER_1"/>
    <property type="match status" value="1"/>
</dbReference>
<dbReference type="FunFam" id="3.40.50.300:FF:001320">
    <property type="entry name" value="Heme ABC transporter ATP-binding protein"/>
    <property type="match status" value="1"/>
</dbReference>
<dbReference type="Gene3D" id="3.40.50.300">
    <property type="entry name" value="P-loop containing nucleotide triphosphate hydrolases"/>
    <property type="match status" value="2"/>
</dbReference>
<dbReference type="RefSeq" id="WP_043190838.1">
    <property type="nucleotide sequence ID" value="NZ_CP009533.1"/>
</dbReference>
<evidence type="ECO:0000259" key="5">
    <source>
        <dbReference type="PROSITE" id="PS50893"/>
    </source>
</evidence>
<dbReference type="OrthoDB" id="9808609at2"/>
<dbReference type="InterPro" id="IPR003439">
    <property type="entry name" value="ABC_transporter-like_ATP-bd"/>
</dbReference>
<dbReference type="AlphaFoldDB" id="A0A089YRQ5"/>
<dbReference type="InterPro" id="IPR017871">
    <property type="entry name" value="ABC_transporter-like_CS"/>
</dbReference>
<evidence type="ECO:0000256" key="1">
    <source>
        <dbReference type="ARBA" id="ARBA00022737"/>
    </source>
</evidence>
<feature type="compositionally biased region" description="Basic and acidic residues" evidence="4">
    <location>
        <begin position="261"/>
        <end position="274"/>
    </location>
</feature>
<dbReference type="GO" id="GO:0005524">
    <property type="term" value="F:ATP binding"/>
    <property type="evidence" value="ECO:0007669"/>
    <property type="project" value="UniProtKB-KW"/>
</dbReference>
<dbReference type="eggNOG" id="COG0488">
    <property type="taxonomic scope" value="Bacteria"/>
</dbReference>
<evidence type="ECO:0000256" key="4">
    <source>
        <dbReference type="SAM" id="MobiDB-lite"/>
    </source>
</evidence>
<dbReference type="InterPro" id="IPR050611">
    <property type="entry name" value="ABCF"/>
</dbReference>
<dbReference type="HOGENOM" id="CLU_000604_36_0_6"/>
<dbReference type="KEGG" id="prh:LT40_13325"/>
<dbReference type="GO" id="GO:0016887">
    <property type="term" value="F:ATP hydrolysis activity"/>
    <property type="evidence" value="ECO:0007669"/>
    <property type="project" value="InterPro"/>
</dbReference>
<feature type="region of interest" description="Disordered" evidence="4">
    <location>
        <begin position="257"/>
        <end position="280"/>
    </location>
</feature>